<protein>
    <recommendedName>
        <fullName evidence="10">CRISPR-associated endonuclease Cas1</fullName>
        <ecNumber evidence="10">3.1.-.-</ecNumber>
    </recommendedName>
</protein>
<evidence type="ECO:0000256" key="2">
    <source>
        <dbReference type="ARBA" id="ARBA00022723"/>
    </source>
</evidence>
<evidence type="ECO:0000256" key="3">
    <source>
        <dbReference type="ARBA" id="ARBA00022759"/>
    </source>
</evidence>
<evidence type="ECO:0000256" key="10">
    <source>
        <dbReference type="HAMAP-Rule" id="MF_01470"/>
    </source>
</evidence>
<evidence type="ECO:0000256" key="6">
    <source>
        <dbReference type="ARBA" id="ARBA00023118"/>
    </source>
</evidence>
<dbReference type="NCBIfam" id="TIGR00287">
    <property type="entry name" value="cas1"/>
    <property type="match status" value="1"/>
</dbReference>
<dbReference type="EMBL" id="WVIC01000009">
    <property type="protein sequence ID" value="NCJ06052.1"/>
    <property type="molecule type" value="Genomic_DNA"/>
</dbReference>
<dbReference type="CDD" id="cd09721">
    <property type="entry name" value="Cas1_I-C"/>
    <property type="match status" value="1"/>
</dbReference>
<evidence type="ECO:0000256" key="7">
    <source>
        <dbReference type="ARBA" id="ARBA00023125"/>
    </source>
</evidence>
<keyword evidence="12" id="KW-1185">Reference proteome</keyword>
<comment type="caution">
    <text evidence="11">The sequence shown here is derived from an EMBL/GenBank/DDBJ whole genome shotgun (WGS) entry which is preliminary data.</text>
</comment>
<dbReference type="InterPro" id="IPR042211">
    <property type="entry name" value="CRISPR-assoc_Cas1_N"/>
</dbReference>
<keyword evidence="3 10" id="KW-0255">Endonuclease</keyword>
<keyword evidence="4 10" id="KW-0378">Hydrolase</keyword>
<dbReference type="HAMAP" id="MF_01470">
    <property type="entry name" value="Cas1"/>
    <property type="match status" value="1"/>
</dbReference>
<dbReference type="GO" id="GO:0016787">
    <property type="term" value="F:hydrolase activity"/>
    <property type="evidence" value="ECO:0007669"/>
    <property type="project" value="UniProtKB-KW"/>
</dbReference>
<proteinExistence type="inferred from homology"/>
<dbReference type="InterPro" id="IPR002729">
    <property type="entry name" value="CRISPR-assoc_Cas1"/>
</dbReference>
<dbReference type="Pfam" id="PF01867">
    <property type="entry name" value="Cas_Cas1"/>
    <property type="match status" value="1"/>
</dbReference>
<dbReference type="Gene3D" id="1.20.120.920">
    <property type="entry name" value="CRISPR-associated endonuclease Cas1, C-terminal domain"/>
    <property type="match status" value="1"/>
</dbReference>
<keyword evidence="7 10" id="KW-0238">DNA-binding</keyword>
<evidence type="ECO:0000256" key="5">
    <source>
        <dbReference type="ARBA" id="ARBA00022842"/>
    </source>
</evidence>
<name>A0A8K1ZYM1_9CYAN</name>
<dbReference type="InterPro" id="IPR042206">
    <property type="entry name" value="CRISPR-assoc_Cas1_C"/>
</dbReference>
<dbReference type="Gene3D" id="3.100.10.20">
    <property type="entry name" value="CRISPR-associated endonuclease Cas1, N-terminal domain"/>
    <property type="match status" value="1"/>
</dbReference>
<dbReference type="EC" id="3.1.-.-" evidence="10"/>
<gene>
    <name evidence="11" type="primary">cas1c</name>
    <name evidence="10" type="synonym">cas1</name>
    <name evidence="11" type="ORF">GS597_05890</name>
</gene>
<sequence>MKQILNTLYVQTQGSYLRLDHDTLKLELERKTTFQIPLHHLGGIVAFGNVLISPFLVHRCAQDGRSLVWLSEHGRFRARLSGETTGNVLLRQAQHDAVRDPHRVLSIARYVVAGKLQNARSVLMRAAREAKALTDQSTLKEAGKVHAEAIHHAERAADLDKLRGIEGYAAKAYFSAFTAMLRLNREAFALTERSRRPPRDPINALLSFVYTLLAGECIAACEGVGLDPQVGFLHAVRPGRPALALDLMEELRSPLAGRLILTLINRNQLKPDDFIERPGGAIFLTEDARKILLTAYQKRKQEEISHTVIGTKVPFGLMGHIQARLLARHLRGEVPTYQPFIQR</sequence>
<feature type="binding site" evidence="10">
    <location>
        <position position="166"/>
    </location>
    <ligand>
        <name>Mn(2+)</name>
        <dbReference type="ChEBI" id="CHEBI:29035"/>
    </ligand>
</feature>
<keyword evidence="6 10" id="KW-0051">Antiviral defense</keyword>
<reference evidence="11" key="1">
    <citation type="submission" date="2019-12" db="EMBL/GenBank/DDBJ databases">
        <title>High-Quality draft genome sequences of three cyanobacteria isolated from the limestone walls of the Old Cathedral of Coimbra.</title>
        <authorList>
            <person name="Tiago I."/>
            <person name="Soares F."/>
            <person name="Portugal A."/>
        </authorList>
    </citation>
    <scope>NUCLEOTIDE SEQUENCE [LARGE SCALE GENOMIC DNA]</scope>
    <source>
        <strain evidence="11">C</strain>
    </source>
</reference>
<comment type="cofactor">
    <cofactor evidence="10">
        <name>Mg(2+)</name>
        <dbReference type="ChEBI" id="CHEBI:18420"/>
    </cofactor>
    <cofactor evidence="10">
        <name>Mn(2+)</name>
        <dbReference type="ChEBI" id="CHEBI:29035"/>
    </cofactor>
</comment>
<comment type="similarity">
    <text evidence="10">Belongs to the CRISPR-associated endonuclease Cas1 family.</text>
</comment>
<feature type="binding site" evidence="10">
    <location>
        <position position="249"/>
    </location>
    <ligand>
        <name>Mn(2+)</name>
        <dbReference type="ChEBI" id="CHEBI:29035"/>
    </ligand>
</feature>
<dbReference type="AlphaFoldDB" id="A0A8K1ZYM1"/>
<organism evidence="11 12">
    <name type="scientific">Petrachloros mirabilis ULC683</name>
    <dbReference type="NCBI Taxonomy" id="2781853"/>
    <lineage>
        <taxon>Bacteria</taxon>
        <taxon>Bacillati</taxon>
        <taxon>Cyanobacteriota</taxon>
        <taxon>Cyanophyceae</taxon>
        <taxon>Synechococcales</taxon>
        <taxon>Petrachlorosaceae</taxon>
        <taxon>Petrachloros</taxon>
        <taxon>Petrachloros mirabilis</taxon>
    </lineage>
</organism>
<evidence type="ECO:0000313" key="12">
    <source>
        <dbReference type="Proteomes" id="UP000607397"/>
    </source>
</evidence>
<dbReference type="Proteomes" id="UP000607397">
    <property type="component" value="Unassembled WGS sequence"/>
</dbReference>
<evidence type="ECO:0000256" key="9">
    <source>
        <dbReference type="ARBA" id="ARBA00038592"/>
    </source>
</evidence>
<dbReference type="GO" id="GO:0004520">
    <property type="term" value="F:DNA endonuclease activity"/>
    <property type="evidence" value="ECO:0007669"/>
    <property type="project" value="InterPro"/>
</dbReference>
<keyword evidence="1 10" id="KW-0540">Nuclease</keyword>
<evidence type="ECO:0000256" key="1">
    <source>
        <dbReference type="ARBA" id="ARBA00022722"/>
    </source>
</evidence>
<accession>A0A8K1ZYM1</accession>
<keyword evidence="5 10" id="KW-0460">Magnesium</keyword>
<keyword evidence="8 10" id="KW-0464">Manganese</keyword>
<dbReference type="GO" id="GO:0051607">
    <property type="term" value="P:defense response to virus"/>
    <property type="evidence" value="ECO:0007669"/>
    <property type="project" value="UniProtKB-UniRule"/>
</dbReference>
<dbReference type="GO" id="GO:0046872">
    <property type="term" value="F:metal ion binding"/>
    <property type="evidence" value="ECO:0007669"/>
    <property type="project" value="UniProtKB-UniRule"/>
</dbReference>
<dbReference type="PANTHER" id="PTHR34353:SF2">
    <property type="entry name" value="CRISPR-ASSOCIATED ENDONUCLEASE CAS1 1"/>
    <property type="match status" value="1"/>
</dbReference>
<evidence type="ECO:0000313" key="11">
    <source>
        <dbReference type="EMBL" id="NCJ06052.1"/>
    </source>
</evidence>
<dbReference type="GO" id="GO:0043571">
    <property type="term" value="P:maintenance of CRISPR repeat elements"/>
    <property type="evidence" value="ECO:0007669"/>
    <property type="project" value="UniProtKB-UniRule"/>
</dbReference>
<dbReference type="InterPro" id="IPR019856">
    <property type="entry name" value="CRISPR-assoc_Cas1_DVULG"/>
</dbReference>
<evidence type="ECO:0000256" key="4">
    <source>
        <dbReference type="ARBA" id="ARBA00022801"/>
    </source>
</evidence>
<evidence type="ECO:0000256" key="8">
    <source>
        <dbReference type="ARBA" id="ARBA00023211"/>
    </source>
</evidence>
<dbReference type="GO" id="GO:0003677">
    <property type="term" value="F:DNA binding"/>
    <property type="evidence" value="ECO:0007669"/>
    <property type="project" value="UniProtKB-KW"/>
</dbReference>
<comment type="function">
    <text evidence="10">CRISPR (clustered regularly interspaced short palindromic repeat), is an adaptive immune system that provides protection against mobile genetic elements (viruses, transposable elements and conjugative plasmids). CRISPR clusters contain spacers, sequences complementary to antecedent mobile elements, and target invading nucleic acids. CRISPR clusters are transcribed and processed into CRISPR RNA (crRNA). Acts as a dsDNA endonuclease. Involved in the integration of spacer DNA into the CRISPR cassette.</text>
</comment>
<feature type="binding site" evidence="10">
    <location>
        <position position="234"/>
    </location>
    <ligand>
        <name>Mn(2+)</name>
        <dbReference type="ChEBI" id="CHEBI:29035"/>
    </ligand>
</feature>
<keyword evidence="2 10" id="KW-0479">Metal-binding</keyword>
<dbReference type="RefSeq" id="WP_161824535.1">
    <property type="nucleotide sequence ID" value="NZ_WVIC01000009.1"/>
</dbReference>
<comment type="subunit">
    <text evidence="9 10">Homodimer, forms a heterotetramer with a Cas2 homodimer.</text>
</comment>
<dbReference type="PANTHER" id="PTHR34353">
    <property type="entry name" value="CRISPR-ASSOCIATED ENDONUCLEASE CAS1 1"/>
    <property type="match status" value="1"/>
</dbReference>
<dbReference type="InterPro" id="IPR050646">
    <property type="entry name" value="Cas1"/>
</dbReference>
<dbReference type="NCBIfam" id="TIGR03640">
    <property type="entry name" value="cas1_DVULG"/>
    <property type="match status" value="1"/>
</dbReference>